<dbReference type="RefSeq" id="WP_003453319.1">
    <property type="nucleotide sequence ID" value="NZ_AJMR01000180.1"/>
</dbReference>
<keyword evidence="1" id="KW-1134">Transmembrane beta strand</keyword>
<evidence type="ECO:0000256" key="3">
    <source>
        <dbReference type="ARBA" id="ARBA00023237"/>
    </source>
</evidence>
<name>A0AAD1C6V0_METFU</name>
<feature type="domain" description="Haemolysin activator HlyB C-terminal" evidence="4">
    <location>
        <begin position="207"/>
        <end position="526"/>
    </location>
</feature>
<feature type="domain" description="ShlB POTRA" evidence="6">
    <location>
        <begin position="152"/>
        <end position="202"/>
    </location>
</feature>
<evidence type="ECO:0000313" key="8">
    <source>
        <dbReference type="Proteomes" id="UP000218554"/>
    </source>
</evidence>
<evidence type="ECO:0000256" key="1">
    <source>
        <dbReference type="ARBA" id="ARBA00022452"/>
    </source>
</evidence>
<reference evidence="8" key="1">
    <citation type="submission" date="2015-05" db="EMBL/GenBank/DDBJ databases">
        <title>Draft genome sequencing of a biphenyl-degrading bacterium, Pseudomonas balearica KF707 (=NBRC110670).</title>
        <authorList>
            <person name="Kimura N."/>
            <person name="Hirose J."/>
            <person name="Watanabe T."/>
            <person name="Suenaga H."/>
            <person name="Fujihara H."/>
            <person name="Noguchi M."/>
            <person name="Hashimoto M."/>
            <person name="Shimodaira J."/>
            <person name="Tsuchikane K."/>
            <person name="Hosoyama A."/>
            <person name="Yamazoe A."/>
            <person name="Fujita N."/>
            <person name="Furukawa K."/>
        </authorList>
    </citation>
    <scope>NUCLEOTIDE SEQUENCE [LARGE SCALE GENOMIC DNA]</scope>
    <source>
        <strain evidence="8">DSM 10086 / NBRC 110670 / KF707</strain>
    </source>
</reference>
<feature type="domain" description="Polypeptide-transport-associated ShlB-type" evidence="5">
    <location>
        <begin position="74"/>
        <end position="148"/>
    </location>
</feature>
<dbReference type="PANTHER" id="PTHR34597">
    <property type="entry name" value="SLR1661 PROTEIN"/>
    <property type="match status" value="1"/>
</dbReference>
<proteinExistence type="predicted"/>
<dbReference type="Pfam" id="PF08479">
    <property type="entry name" value="POTRA_2"/>
    <property type="match status" value="1"/>
</dbReference>
<dbReference type="Gene3D" id="2.40.160.50">
    <property type="entry name" value="membrane protein fhac: a member of the omp85/tpsb transporter family"/>
    <property type="match status" value="1"/>
</dbReference>
<keyword evidence="2" id="KW-0812">Transmembrane</keyword>
<keyword evidence="3" id="KW-0998">Cell outer membrane</keyword>
<reference evidence="7 8" key="2">
    <citation type="journal article" date="2017" name="Int. J. Syst. Evol. Microbiol.">
        <title>Pseudomonas furukawaii sp. nov., a polychlorinated biphenyl-degrading bacterium isolated from biphenyl-contaminated soil in Japan.</title>
        <authorList>
            <person name="Kimura N."/>
            <person name="Watanabe T."/>
            <person name="Suenaga H."/>
            <person name="Fujihara H."/>
            <person name="Futagami T."/>
            <person name="Goto M."/>
            <person name="Hanada S."/>
            <person name="Hirose J."/>
        </authorList>
    </citation>
    <scope>NUCLEOTIDE SEQUENCE [LARGE SCALE GENOMIC DNA]</scope>
    <source>
        <strain evidence="8">DSM 10086 / NBRC 110670 / KF707</strain>
    </source>
</reference>
<dbReference type="Proteomes" id="UP000218554">
    <property type="component" value="Chromosome"/>
</dbReference>
<dbReference type="GO" id="GO:0046819">
    <property type="term" value="P:protein secretion by the type V secretion system"/>
    <property type="evidence" value="ECO:0007669"/>
    <property type="project" value="TreeGrafter"/>
</dbReference>
<dbReference type="AlphaFoldDB" id="A0AAD1C6V0"/>
<evidence type="ECO:0000313" key="7">
    <source>
        <dbReference type="EMBL" id="BAU77049.1"/>
    </source>
</evidence>
<keyword evidence="8" id="KW-1185">Reference proteome</keyword>
<dbReference type="EMBL" id="AP014862">
    <property type="protein sequence ID" value="BAU77049.1"/>
    <property type="molecule type" value="Genomic_DNA"/>
</dbReference>
<evidence type="ECO:0000259" key="4">
    <source>
        <dbReference type="Pfam" id="PF03865"/>
    </source>
</evidence>
<sequence>MPVSRLSWIFGLCLVVPLVGAEPRLTPGDRDLIRDRQDRLLQEQQRRLEELQQLPGEEARSEETAPVDEGHCIEIRRIDLQGAAHLAESRRDELLAPFLGRCLGTPQLNELLRVITGDYLDRGYVTSRAYLPQQDLADGQLEIIVIEGRLEGLDSSAMATDRELAMAFPGSVGDLLDLRELEQLVDQLNRLPSRPAQLELLPGEHVGGSRVSVQGQPEKAWRVSATRHNDGDIGTGEQQMGLGFDWDSPLGLADQFSLRTSQDAVTDHWRHSDSQSASYGLPWGWWTFAYHYSQSYYRMRHQGTGFPFVYDGGSRTQQWSAERVLHRDGLSKTGVSLAMSHYRTRNYVDGSLIATSSNRLTEQQLGFNHGRRVGSAFVNLDIGWQRGSGALDAQAEGNPHGSESVARYNKYSATLSYLQPFQLWEERFSFDSLAHGQRSEDVLFSPQRISLGGLSSVRGFKDQSLSGDTGGYWRNQVRWRRPIAVESLRPWFHEFGLAFAYDLGVIHGGPHNPEVRGRMSGNAFELSLSGTHLAASVSFARSLERPDIIEDRERPIYFRLDAFF</sequence>
<dbReference type="GO" id="GO:0008320">
    <property type="term" value="F:protein transmembrane transporter activity"/>
    <property type="evidence" value="ECO:0007669"/>
    <property type="project" value="TreeGrafter"/>
</dbReference>
<evidence type="ECO:0000259" key="5">
    <source>
        <dbReference type="Pfam" id="PF08479"/>
    </source>
</evidence>
<dbReference type="Gene3D" id="3.10.20.310">
    <property type="entry name" value="membrane protein fhac"/>
    <property type="match status" value="1"/>
</dbReference>
<protein>
    <submittedName>
        <fullName evidence="7">Channel-forming transporter/cytolysins activator of TpsB family</fullName>
    </submittedName>
</protein>
<dbReference type="InterPro" id="IPR027282">
    <property type="entry name" value="TPS"/>
</dbReference>
<evidence type="ECO:0000259" key="6">
    <source>
        <dbReference type="Pfam" id="PF17287"/>
    </source>
</evidence>
<dbReference type="GO" id="GO:0098046">
    <property type="term" value="C:type V protein secretion system complex"/>
    <property type="evidence" value="ECO:0007669"/>
    <property type="project" value="TreeGrafter"/>
</dbReference>
<dbReference type="PIRSF" id="PIRSF029745">
    <property type="entry name" value="FhaC"/>
    <property type="match status" value="1"/>
</dbReference>
<dbReference type="InterPro" id="IPR035251">
    <property type="entry name" value="ShlB_POTRA"/>
</dbReference>
<dbReference type="InterPro" id="IPR051544">
    <property type="entry name" value="TPS_OM_transporter"/>
</dbReference>
<accession>A0AAD1C6V0</accession>
<organism evidence="7 8">
    <name type="scientific">Metapseudomonas furukawaii</name>
    <name type="common">Pseudomonas furukawaii</name>
    <dbReference type="NCBI Taxonomy" id="1149133"/>
    <lineage>
        <taxon>Bacteria</taxon>
        <taxon>Pseudomonadati</taxon>
        <taxon>Pseudomonadota</taxon>
        <taxon>Gammaproteobacteria</taxon>
        <taxon>Pseudomonadales</taxon>
        <taxon>Pseudomonadaceae</taxon>
        <taxon>Metapseudomonas</taxon>
    </lineage>
</organism>
<dbReference type="KEGG" id="pfuw:KF707C_53610"/>
<dbReference type="InterPro" id="IPR005565">
    <property type="entry name" value="Hemolysn_activator_HlyB_C"/>
</dbReference>
<dbReference type="PANTHER" id="PTHR34597:SF3">
    <property type="entry name" value="OUTER MEMBRANE TRANSPORTER CDIB"/>
    <property type="match status" value="1"/>
</dbReference>
<dbReference type="InterPro" id="IPR013686">
    <property type="entry name" value="Polypept-transport_assoc_ShlB"/>
</dbReference>
<evidence type="ECO:0000256" key="2">
    <source>
        <dbReference type="ARBA" id="ARBA00022692"/>
    </source>
</evidence>
<dbReference type="Pfam" id="PF17287">
    <property type="entry name" value="POTRA_3"/>
    <property type="match status" value="1"/>
</dbReference>
<keyword evidence="1" id="KW-0472">Membrane</keyword>
<dbReference type="Pfam" id="PF03865">
    <property type="entry name" value="ShlB"/>
    <property type="match status" value="1"/>
</dbReference>
<gene>
    <name evidence="7" type="ORF">KF707C_53610</name>
</gene>